<keyword evidence="1" id="KW-0732">Signal</keyword>
<reference evidence="2 5" key="1">
    <citation type="submission" date="2016-10" db="EMBL/GenBank/DDBJ databases">
        <authorList>
            <person name="de Groot N.N."/>
        </authorList>
    </citation>
    <scope>NUCLEOTIDE SEQUENCE [LARGE SCALE GENOMIC DNA]</scope>
    <source>
        <strain evidence="5">BP1-145</strain>
        <strain evidence="2">BP1-148</strain>
    </source>
</reference>
<dbReference type="EMBL" id="FNIW01000002">
    <property type="protein sequence ID" value="SDN75100.1"/>
    <property type="molecule type" value="Genomic_DNA"/>
</dbReference>
<evidence type="ECO:0000256" key="1">
    <source>
        <dbReference type="SAM" id="SignalP"/>
    </source>
</evidence>
<dbReference type="EMBL" id="FNCQ01000005">
    <property type="protein sequence ID" value="SDG52258.1"/>
    <property type="molecule type" value="Genomic_DNA"/>
</dbReference>
<evidence type="ECO:0000313" key="2">
    <source>
        <dbReference type="EMBL" id="SDG52258.1"/>
    </source>
</evidence>
<dbReference type="AlphaFoldDB" id="A0A1H0DY68"/>
<keyword evidence="4" id="KW-1185">Reference proteome</keyword>
<reference evidence="3 4" key="2">
    <citation type="submission" date="2016-10" db="EMBL/GenBank/DDBJ databases">
        <authorList>
            <person name="Varghese N."/>
            <person name="Submissions S."/>
        </authorList>
    </citation>
    <scope>NUCLEOTIDE SEQUENCE</scope>
    <source>
        <strain evidence="3">BP1-145</strain>
        <strain evidence="4">BP1-148</strain>
    </source>
</reference>
<proteinExistence type="predicted"/>
<gene>
    <name evidence="3" type="ORF">SAMN04487900_102218</name>
    <name evidence="2" type="ORF">SAMN04487901_10510</name>
</gene>
<dbReference type="RefSeq" id="WP_091815942.1">
    <property type="nucleotide sequence ID" value="NZ_CP091790.1"/>
</dbReference>
<sequence length="141" mass="16224">MRAILISICALWSFATYAQSDKTTFHTYLYNKEYKVYLRINFYDQDVIIPDQDLLGPLPGYLGKERNSFCWPIVSAKVKGNKAHLQMVNDYGSEDLEATLTRENDSIYVLKQGKGSTLKVPNDGKWQKLPSTLPFVRPKRQ</sequence>
<organism evidence="3 5">
    <name type="scientific">Prevotella communis</name>
    <dbReference type="NCBI Taxonomy" id="2913614"/>
    <lineage>
        <taxon>Bacteria</taxon>
        <taxon>Pseudomonadati</taxon>
        <taxon>Bacteroidota</taxon>
        <taxon>Bacteroidia</taxon>
        <taxon>Bacteroidales</taxon>
        <taxon>Prevotellaceae</taxon>
        <taxon>Prevotella</taxon>
    </lineage>
</organism>
<dbReference type="Proteomes" id="UP000199134">
    <property type="component" value="Unassembled WGS sequence"/>
</dbReference>
<evidence type="ECO:0000313" key="3">
    <source>
        <dbReference type="EMBL" id="SDN75100.1"/>
    </source>
</evidence>
<evidence type="ECO:0000313" key="5">
    <source>
        <dbReference type="Proteomes" id="UP000199134"/>
    </source>
</evidence>
<accession>A0A1H0DY68</accession>
<name>A0A1H0DY68_9BACT</name>
<dbReference type="STRING" id="645274.SAMN04487901_10510"/>
<evidence type="ECO:0000313" key="4">
    <source>
        <dbReference type="Proteomes" id="UP000198779"/>
    </source>
</evidence>
<dbReference type="Proteomes" id="UP000198779">
    <property type="component" value="Unassembled WGS sequence"/>
</dbReference>
<feature type="chain" id="PRO_5041123489" evidence="1">
    <location>
        <begin position="19"/>
        <end position="141"/>
    </location>
</feature>
<feature type="signal peptide" evidence="1">
    <location>
        <begin position="1"/>
        <end position="18"/>
    </location>
</feature>
<protein>
    <submittedName>
        <fullName evidence="3">Uncharacterized protein</fullName>
    </submittedName>
</protein>
<accession>A0A1G7UY85</accession>
<dbReference type="OrthoDB" id="1086519at2"/>